<protein>
    <submittedName>
        <fullName evidence="17">TonB-dependent receptor</fullName>
    </submittedName>
</protein>
<keyword evidence="10 11" id="KW-0998">Cell outer membrane</keyword>
<feature type="short sequence motif" description="TonB C-terminal box" evidence="12">
    <location>
        <begin position="817"/>
        <end position="834"/>
    </location>
</feature>
<keyword evidence="18" id="KW-1185">Reference proteome</keyword>
<organism evidence="17 18">
    <name type="scientific">Nitrincola lacisaponensis</name>
    <dbReference type="NCBI Taxonomy" id="267850"/>
    <lineage>
        <taxon>Bacteria</taxon>
        <taxon>Pseudomonadati</taxon>
        <taxon>Pseudomonadota</taxon>
        <taxon>Gammaproteobacteria</taxon>
        <taxon>Oceanospirillales</taxon>
        <taxon>Oceanospirillaceae</taxon>
        <taxon>Nitrincola</taxon>
    </lineage>
</organism>
<accession>A0A063Y5G9</accession>
<keyword evidence="4" id="KW-0406">Ion transport</keyword>
<evidence type="ECO:0000256" key="4">
    <source>
        <dbReference type="ARBA" id="ARBA00022496"/>
    </source>
</evidence>
<evidence type="ECO:0000259" key="16">
    <source>
        <dbReference type="SMART" id="SM00965"/>
    </source>
</evidence>
<evidence type="ECO:0000256" key="11">
    <source>
        <dbReference type="PROSITE-ProRule" id="PRU01360"/>
    </source>
</evidence>
<evidence type="ECO:0000256" key="2">
    <source>
        <dbReference type="ARBA" id="ARBA00022448"/>
    </source>
</evidence>
<dbReference type="PATRIC" id="fig|267850.7.peg.1782"/>
<evidence type="ECO:0000256" key="5">
    <source>
        <dbReference type="ARBA" id="ARBA00022692"/>
    </source>
</evidence>
<dbReference type="InterPro" id="IPR010917">
    <property type="entry name" value="TonB_rcpt_CS"/>
</dbReference>
<evidence type="ECO:0000256" key="15">
    <source>
        <dbReference type="SAM" id="SignalP"/>
    </source>
</evidence>
<evidence type="ECO:0000256" key="12">
    <source>
        <dbReference type="PROSITE-ProRule" id="PRU10144"/>
    </source>
</evidence>
<gene>
    <name evidence="17" type="ORF">ADINL_1812</name>
</gene>
<comment type="similarity">
    <text evidence="11 13">Belongs to the TonB-dependent receptor family.</text>
</comment>
<sequence length="834" mass="92059">MKAKRTLYTKPLLLSMHLALLSGSIFFISHAPKAEAQQQAQTINIPAGTLIDALTKFALEQNVYLIGSTELAEGLSSNGLSGYHTVESGFKQLLANTGLEIVPLTDKGYGLRAVQTTQMDEQVRLADLFVTATAEQMLRQSPGVSIIRRTDLEKTPVTNDLSEIVRRMPGVNLTGNSSTGQFGNSRQIDLRGMGPENTMILIDGVPVSSRNSTRMGRSGERNTRGDSNWVPAEMVERIEVIRGPAAARYGSGASGGVVNIITTAPSQTTQSQITYYTNRPENDNEQITNRVGYNVSGPVSESVSYRFYGSYNKTDADSLDLNEAFATGVTPPAGREGVVNENANLRLRWDINPSNIVEFNSGVSRQGNIYAGDRAMNAGYEGINNLAEEGTETNRIYRYTGSLSHRGIWEGGRTSRVSLAYEETNNRRLREGLSGGSEGAFLRDPDNTAAATNEMSTSILKNWFMNGEFNTPLHHDSVDQMLTLGYEVRYDSLDDPYSLSNSSADLGLDENRNSVADATSIAVFIENNMQLTDQLAITPGLRIDHHSQFGYNLSPSLNLFFDFAPNWSIKGGIARAFKAPNLYQSNTNYFWETRGNGCPVNWPRPNNSGCLIQGNSDLNPEISINKEVGLFFDDQNVSAGITYFRNDYDNKVVADMPDLTPELLPSGRYLFQWSNSDKAIVQGIEGHLTIPLLGRHDHRLKLSNNFTYMIENHNKTTDQPLSVIPEYTINSSLDWQANEQLNLVLTATFYGEQEPRTRNINGADTTGDALSVRKPYHIFGASAEYRFNEHIRGRVGVSNLLNKQLYREHNQNGAGAATYNEAGRSYFASLTASF</sequence>
<keyword evidence="9 11" id="KW-0472">Membrane</keyword>
<dbReference type="PANTHER" id="PTHR30069:SF8">
    <property type="entry name" value="TONB-DEPENDENT SIDEROPHORE RECEPTOR PROTEIN"/>
    <property type="match status" value="1"/>
</dbReference>
<evidence type="ECO:0000256" key="1">
    <source>
        <dbReference type="ARBA" id="ARBA00004571"/>
    </source>
</evidence>
<dbReference type="InterPro" id="IPR058134">
    <property type="entry name" value="PirA/FepA/PfeA"/>
</dbReference>
<reference evidence="17 18" key="1">
    <citation type="journal article" date="2005" name="Int. J. Syst. Evol. Microbiol.">
        <title>Nitrincola lacisaponensis gen. nov., sp. nov., a novel alkaliphilic bacterium isolated from an alkaline, saline lake.</title>
        <authorList>
            <person name="Dimitriu P.A."/>
            <person name="Shukla S.K."/>
            <person name="Conradt J."/>
            <person name="Marquez M.C."/>
            <person name="Ventosa A."/>
            <person name="Maglia A."/>
            <person name="Peyton B.M."/>
            <person name="Pinkart H.C."/>
            <person name="Mormile M.R."/>
        </authorList>
    </citation>
    <scope>NUCLEOTIDE SEQUENCE [LARGE SCALE GENOMIC DNA]</scope>
    <source>
        <strain evidence="17 18">4CA</strain>
    </source>
</reference>
<dbReference type="Gene3D" id="2.170.130.10">
    <property type="entry name" value="TonB-dependent receptor, plug domain"/>
    <property type="match status" value="1"/>
</dbReference>
<dbReference type="AlphaFoldDB" id="A0A063Y5G9"/>
<evidence type="ECO:0000256" key="10">
    <source>
        <dbReference type="ARBA" id="ARBA00023237"/>
    </source>
</evidence>
<dbReference type="RefSeq" id="WP_051632682.1">
    <property type="nucleotide sequence ID" value="NZ_JMSZ01000024.1"/>
</dbReference>
<keyword evidence="7" id="KW-0408">Iron</keyword>
<keyword evidence="5 11" id="KW-0812">Transmembrane</keyword>
<dbReference type="PROSITE" id="PS01156">
    <property type="entry name" value="TONB_DEPENDENT_REC_2"/>
    <property type="match status" value="1"/>
</dbReference>
<evidence type="ECO:0000256" key="9">
    <source>
        <dbReference type="ARBA" id="ARBA00023136"/>
    </source>
</evidence>
<evidence type="ECO:0000256" key="3">
    <source>
        <dbReference type="ARBA" id="ARBA00022452"/>
    </source>
</evidence>
<dbReference type="SMART" id="SM00965">
    <property type="entry name" value="STN"/>
    <property type="match status" value="1"/>
</dbReference>
<proteinExistence type="inferred from homology"/>
<feature type="region of interest" description="Disordered" evidence="14">
    <location>
        <begin position="208"/>
        <end position="227"/>
    </location>
</feature>
<dbReference type="PROSITE" id="PS52016">
    <property type="entry name" value="TONB_DEPENDENT_REC_3"/>
    <property type="match status" value="1"/>
</dbReference>
<dbReference type="Pfam" id="PF07715">
    <property type="entry name" value="Plug"/>
    <property type="match status" value="1"/>
</dbReference>
<evidence type="ECO:0000256" key="14">
    <source>
        <dbReference type="SAM" id="MobiDB-lite"/>
    </source>
</evidence>
<evidence type="ECO:0000313" key="18">
    <source>
        <dbReference type="Proteomes" id="UP000027318"/>
    </source>
</evidence>
<evidence type="ECO:0000256" key="8">
    <source>
        <dbReference type="ARBA" id="ARBA00023077"/>
    </source>
</evidence>
<dbReference type="InterPro" id="IPR012910">
    <property type="entry name" value="Plug_dom"/>
</dbReference>
<dbReference type="Proteomes" id="UP000027318">
    <property type="component" value="Unassembled WGS sequence"/>
</dbReference>
<dbReference type="Gene3D" id="2.40.170.20">
    <property type="entry name" value="TonB-dependent receptor, beta-barrel domain"/>
    <property type="match status" value="1"/>
</dbReference>
<dbReference type="Gene3D" id="3.55.50.30">
    <property type="match status" value="1"/>
</dbReference>
<dbReference type="NCBIfam" id="NF010051">
    <property type="entry name" value="PRK13528.1"/>
    <property type="match status" value="1"/>
</dbReference>
<evidence type="ECO:0000313" key="17">
    <source>
        <dbReference type="EMBL" id="KDE39772.1"/>
    </source>
</evidence>
<evidence type="ECO:0000256" key="6">
    <source>
        <dbReference type="ARBA" id="ARBA00022729"/>
    </source>
</evidence>
<comment type="caution">
    <text evidence="17">The sequence shown here is derived from an EMBL/GenBank/DDBJ whole genome shotgun (WGS) entry which is preliminary data.</text>
</comment>
<feature type="signal peptide" evidence="15">
    <location>
        <begin position="1"/>
        <end position="36"/>
    </location>
</feature>
<keyword evidence="6 15" id="KW-0732">Signal</keyword>
<dbReference type="SUPFAM" id="SSF56935">
    <property type="entry name" value="Porins"/>
    <property type="match status" value="1"/>
</dbReference>
<feature type="domain" description="Secretin/TonB short N-terminal" evidence="16">
    <location>
        <begin position="63"/>
        <end position="114"/>
    </location>
</feature>
<dbReference type="InterPro" id="IPR039426">
    <property type="entry name" value="TonB-dep_rcpt-like"/>
</dbReference>
<dbReference type="GO" id="GO:0015344">
    <property type="term" value="F:siderophore uptake transmembrane transporter activity"/>
    <property type="evidence" value="ECO:0007669"/>
    <property type="project" value="TreeGrafter"/>
</dbReference>
<dbReference type="GO" id="GO:0044718">
    <property type="term" value="P:siderophore transmembrane transport"/>
    <property type="evidence" value="ECO:0007669"/>
    <property type="project" value="TreeGrafter"/>
</dbReference>
<dbReference type="CDD" id="cd01347">
    <property type="entry name" value="ligand_gated_channel"/>
    <property type="match status" value="1"/>
</dbReference>
<dbReference type="InterPro" id="IPR037066">
    <property type="entry name" value="Plug_dom_sf"/>
</dbReference>
<dbReference type="InterPro" id="IPR000531">
    <property type="entry name" value="Beta-barrel_TonB"/>
</dbReference>
<keyword evidence="8 13" id="KW-0798">TonB box</keyword>
<keyword evidence="2 11" id="KW-0813">Transport</keyword>
<evidence type="ECO:0000256" key="7">
    <source>
        <dbReference type="ARBA" id="ARBA00023004"/>
    </source>
</evidence>
<comment type="subcellular location">
    <subcellularLocation>
        <location evidence="1 11">Cell outer membrane</location>
        <topology evidence="1 11">Multi-pass membrane protein</topology>
    </subcellularLocation>
</comment>
<keyword evidence="17" id="KW-0675">Receptor</keyword>
<evidence type="ECO:0000256" key="13">
    <source>
        <dbReference type="RuleBase" id="RU003357"/>
    </source>
</evidence>
<dbReference type="PANTHER" id="PTHR30069">
    <property type="entry name" value="TONB-DEPENDENT OUTER MEMBRANE RECEPTOR"/>
    <property type="match status" value="1"/>
</dbReference>
<name>A0A063Y5G9_9GAMM</name>
<feature type="chain" id="PRO_5001624309" evidence="15">
    <location>
        <begin position="37"/>
        <end position="834"/>
    </location>
</feature>
<dbReference type="STRING" id="267850.ADINL_1812"/>
<keyword evidence="4" id="KW-0410">Iron transport</keyword>
<keyword evidence="3 11" id="KW-1134">Transmembrane beta strand</keyword>
<dbReference type="InterPro" id="IPR036942">
    <property type="entry name" value="Beta-barrel_TonB_sf"/>
</dbReference>
<dbReference type="InterPro" id="IPR011662">
    <property type="entry name" value="Secretin/TonB_short_N"/>
</dbReference>
<dbReference type="NCBIfam" id="NF010048">
    <property type="entry name" value="PRK13524.1"/>
    <property type="match status" value="1"/>
</dbReference>
<dbReference type="OrthoDB" id="9760494at2"/>
<dbReference type="EMBL" id="JMSZ01000024">
    <property type="protein sequence ID" value="KDE39772.1"/>
    <property type="molecule type" value="Genomic_DNA"/>
</dbReference>
<dbReference type="Pfam" id="PF00593">
    <property type="entry name" value="TonB_dep_Rec_b-barrel"/>
    <property type="match status" value="1"/>
</dbReference>
<dbReference type="GO" id="GO:0009279">
    <property type="term" value="C:cell outer membrane"/>
    <property type="evidence" value="ECO:0007669"/>
    <property type="project" value="UniProtKB-SubCell"/>
</dbReference>